<reference evidence="1" key="1">
    <citation type="submission" date="2018-11" db="EMBL/GenBank/DDBJ databases">
        <authorList>
            <person name="Alioto T."/>
            <person name="Alioto T."/>
        </authorList>
    </citation>
    <scope>NUCLEOTIDE SEQUENCE</scope>
</reference>
<evidence type="ECO:0000313" key="1">
    <source>
        <dbReference type="EMBL" id="VDI35253.1"/>
    </source>
</evidence>
<sequence length="136" mass="16237">MPSIVQNLIVHHGFRYQKNRERNNAIYWSCLRSDCRNSMQTYVFDVEDETAVIQILQPVLPSPDLDGWKKQDNGMWNPFWTISAEAGSSLQELARKVVEDSARILNPLPVYSFMQVWWRYTRWTTENRVYRHKQDE</sequence>
<comment type="caution">
    <text evidence="1">The sequence shown here is derived from an EMBL/GenBank/DDBJ whole genome shotgun (WGS) entry which is preliminary data.</text>
</comment>
<evidence type="ECO:0008006" key="3">
    <source>
        <dbReference type="Google" id="ProtNLM"/>
    </source>
</evidence>
<accession>A0A8B6EK58</accession>
<keyword evidence="2" id="KW-1185">Reference proteome</keyword>
<proteinExistence type="predicted"/>
<gene>
    <name evidence="1" type="ORF">MGAL_10B016497</name>
</gene>
<organism evidence="1 2">
    <name type="scientific">Mytilus galloprovincialis</name>
    <name type="common">Mediterranean mussel</name>
    <dbReference type="NCBI Taxonomy" id="29158"/>
    <lineage>
        <taxon>Eukaryota</taxon>
        <taxon>Metazoa</taxon>
        <taxon>Spiralia</taxon>
        <taxon>Lophotrochozoa</taxon>
        <taxon>Mollusca</taxon>
        <taxon>Bivalvia</taxon>
        <taxon>Autobranchia</taxon>
        <taxon>Pteriomorphia</taxon>
        <taxon>Mytilida</taxon>
        <taxon>Mytiloidea</taxon>
        <taxon>Mytilidae</taxon>
        <taxon>Mytilinae</taxon>
        <taxon>Mytilus</taxon>
    </lineage>
</organism>
<dbReference type="Proteomes" id="UP000596742">
    <property type="component" value="Unassembled WGS sequence"/>
</dbReference>
<dbReference type="EMBL" id="UYJE01005225">
    <property type="protein sequence ID" value="VDI35253.1"/>
    <property type="molecule type" value="Genomic_DNA"/>
</dbReference>
<dbReference type="Gene3D" id="2.20.25.240">
    <property type="match status" value="1"/>
</dbReference>
<evidence type="ECO:0000313" key="2">
    <source>
        <dbReference type="Proteomes" id="UP000596742"/>
    </source>
</evidence>
<protein>
    <recommendedName>
        <fullName evidence="3">FLYWCH-type domain-containing protein</fullName>
    </recommendedName>
</protein>
<dbReference type="AlphaFoldDB" id="A0A8B6EK58"/>
<name>A0A8B6EK58_MYTGA</name>